<dbReference type="Gene3D" id="1.25.10.10">
    <property type="entry name" value="Leucine-rich Repeat Variant"/>
    <property type="match status" value="1"/>
</dbReference>
<reference evidence="2 3" key="1">
    <citation type="journal article" date="2020" name="Cell">
        <title>Large-Scale Comparative Analyses of Tick Genomes Elucidate Their Genetic Diversity and Vector Capacities.</title>
        <authorList>
            <consortium name="Tick Genome and Microbiome Consortium (TIGMIC)"/>
            <person name="Jia N."/>
            <person name="Wang J."/>
            <person name="Shi W."/>
            <person name="Du L."/>
            <person name="Sun Y."/>
            <person name="Zhan W."/>
            <person name="Jiang J.F."/>
            <person name="Wang Q."/>
            <person name="Zhang B."/>
            <person name="Ji P."/>
            <person name="Bell-Sakyi L."/>
            <person name="Cui X.M."/>
            <person name="Yuan T.T."/>
            <person name="Jiang B.G."/>
            <person name="Yang W.F."/>
            <person name="Lam T.T."/>
            <person name="Chang Q.C."/>
            <person name="Ding S.J."/>
            <person name="Wang X.J."/>
            <person name="Zhu J.G."/>
            <person name="Ruan X.D."/>
            <person name="Zhao L."/>
            <person name="Wei J.T."/>
            <person name="Ye R.Z."/>
            <person name="Que T.C."/>
            <person name="Du C.H."/>
            <person name="Zhou Y.H."/>
            <person name="Cheng J.X."/>
            <person name="Dai P.F."/>
            <person name="Guo W.B."/>
            <person name="Han X.H."/>
            <person name="Huang E.J."/>
            <person name="Li L.F."/>
            <person name="Wei W."/>
            <person name="Gao Y.C."/>
            <person name="Liu J.Z."/>
            <person name="Shao H.Z."/>
            <person name="Wang X."/>
            <person name="Wang C.C."/>
            <person name="Yang T.C."/>
            <person name="Huo Q.B."/>
            <person name="Li W."/>
            <person name="Chen H.Y."/>
            <person name="Chen S.E."/>
            <person name="Zhou L.G."/>
            <person name="Ni X.B."/>
            <person name="Tian J.H."/>
            <person name="Sheng Y."/>
            <person name="Liu T."/>
            <person name="Pan Y.S."/>
            <person name="Xia L.Y."/>
            <person name="Li J."/>
            <person name="Zhao F."/>
            <person name="Cao W.C."/>
        </authorList>
    </citation>
    <scope>NUCLEOTIDE SEQUENCE [LARGE SCALE GENOMIC DNA]</scope>
    <source>
        <strain evidence="2">HaeL-2018</strain>
    </source>
</reference>
<organism evidence="2 3">
    <name type="scientific">Haemaphysalis longicornis</name>
    <name type="common">Bush tick</name>
    <dbReference type="NCBI Taxonomy" id="44386"/>
    <lineage>
        <taxon>Eukaryota</taxon>
        <taxon>Metazoa</taxon>
        <taxon>Ecdysozoa</taxon>
        <taxon>Arthropoda</taxon>
        <taxon>Chelicerata</taxon>
        <taxon>Arachnida</taxon>
        <taxon>Acari</taxon>
        <taxon>Parasitiformes</taxon>
        <taxon>Ixodida</taxon>
        <taxon>Ixodoidea</taxon>
        <taxon>Ixodidae</taxon>
        <taxon>Haemaphysalinae</taxon>
        <taxon>Haemaphysalis</taxon>
    </lineage>
</organism>
<accession>A0A9J6GBB1</accession>
<keyword evidence="3" id="KW-1185">Reference proteome</keyword>
<dbReference type="InterPro" id="IPR011989">
    <property type="entry name" value="ARM-like"/>
</dbReference>
<dbReference type="GO" id="GO:0007165">
    <property type="term" value="P:signal transduction"/>
    <property type="evidence" value="ECO:0007669"/>
    <property type="project" value="InterPro"/>
</dbReference>
<dbReference type="PANTHER" id="PTHR10257">
    <property type="entry name" value="SERINE/THREONINE PROTEIN PHOSPHATASE 2A PP2A REGULATORY SUBUNIT B"/>
    <property type="match status" value="1"/>
</dbReference>
<dbReference type="GO" id="GO:0005634">
    <property type="term" value="C:nucleus"/>
    <property type="evidence" value="ECO:0007669"/>
    <property type="project" value="TreeGrafter"/>
</dbReference>
<dbReference type="AlphaFoldDB" id="A0A9J6GBB1"/>
<dbReference type="GO" id="GO:0000159">
    <property type="term" value="C:protein phosphatase type 2A complex"/>
    <property type="evidence" value="ECO:0007669"/>
    <property type="project" value="InterPro"/>
</dbReference>
<comment type="caution">
    <text evidence="2">The sequence shown here is derived from an EMBL/GenBank/DDBJ whole genome shotgun (WGS) entry which is preliminary data.</text>
</comment>
<comment type="similarity">
    <text evidence="1">Belongs to the phosphatase 2A regulatory subunit B56 family.</text>
</comment>
<name>A0A9J6GBB1_HAELO</name>
<dbReference type="EMBL" id="JABSTR010000005">
    <property type="protein sequence ID" value="KAH9371700.1"/>
    <property type="molecule type" value="Genomic_DNA"/>
</dbReference>
<sequence length="245" mass="27992">MELSRNVLPAMPGYIVREGPPPSQTPTTSMDAPDHRDIVTKASWPNVELLCSLLGSPEFNPSHWQWVIGQKLVLQLLDRFNCEDGGERDILEAVLHTIYLMFLGLWAYLTKNFENVFERFIYETEKFNGVAKLLKVLGSPIDSFALPVKAEHKQFLVKVLLPLHKPECFEQYHAQRTHCLCKCLEKDATLAEQVVKALLIFWPKICTEKEFRFLQDIENILYVAAPTQFAKIEDALLHAGSQVPL</sequence>
<dbReference type="GO" id="GO:0072542">
    <property type="term" value="F:protein phosphatase activator activity"/>
    <property type="evidence" value="ECO:0007669"/>
    <property type="project" value="TreeGrafter"/>
</dbReference>
<dbReference type="SUPFAM" id="SSF48371">
    <property type="entry name" value="ARM repeat"/>
    <property type="match status" value="1"/>
</dbReference>
<gene>
    <name evidence="2" type="ORF">HPB48_012018</name>
</gene>
<evidence type="ECO:0000313" key="2">
    <source>
        <dbReference type="EMBL" id="KAH9371700.1"/>
    </source>
</evidence>
<dbReference type="VEuPathDB" id="VectorBase:HLOH_065505"/>
<dbReference type="InterPro" id="IPR002554">
    <property type="entry name" value="PP2A_B56"/>
</dbReference>
<dbReference type="Pfam" id="PF01603">
    <property type="entry name" value="B56"/>
    <property type="match status" value="1"/>
</dbReference>
<dbReference type="Proteomes" id="UP000821853">
    <property type="component" value="Chromosome 3"/>
</dbReference>
<dbReference type="OrthoDB" id="10264446at2759"/>
<evidence type="ECO:0000313" key="3">
    <source>
        <dbReference type="Proteomes" id="UP000821853"/>
    </source>
</evidence>
<proteinExistence type="inferred from homology"/>
<protein>
    <submittedName>
        <fullName evidence="2">Uncharacterized protein</fullName>
    </submittedName>
</protein>
<dbReference type="GO" id="GO:0005829">
    <property type="term" value="C:cytosol"/>
    <property type="evidence" value="ECO:0007669"/>
    <property type="project" value="TreeGrafter"/>
</dbReference>
<evidence type="ECO:0000256" key="1">
    <source>
        <dbReference type="ARBA" id="ARBA00009745"/>
    </source>
</evidence>
<dbReference type="PANTHER" id="PTHR10257:SF5">
    <property type="entry name" value="WIDERBORST, ISOFORM H"/>
    <property type="match status" value="1"/>
</dbReference>
<dbReference type="InterPro" id="IPR016024">
    <property type="entry name" value="ARM-type_fold"/>
</dbReference>